<dbReference type="InterPro" id="IPR006558">
    <property type="entry name" value="LamG-like"/>
</dbReference>
<reference evidence="7" key="1">
    <citation type="submission" date="2020-07" db="EMBL/GenBank/DDBJ databases">
        <title>Huge and variable diversity of episymbiotic CPR bacteria and DPANN archaea in groundwater ecosystems.</title>
        <authorList>
            <person name="He C.Y."/>
            <person name="Keren R."/>
            <person name="Whittaker M."/>
            <person name="Farag I.F."/>
            <person name="Doudna J."/>
            <person name="Cate J.H.D."/>
            <person name="Banfield J.F."/>
        </authorList>
    </citation>
    <scope>NUCLEOTIDE SEQUENCE</scope>
    <source>
        <strain evidence="7">NC_groundwater_1813_Pr3_B-0.1um_71_17</strain>
    </source>
</reference>
<dbReference type="InterPro" id="IPR026444">
    <property type="entry name" value="Secre_tail"/>
</dbReference>
<keyword evidence="3 5" id="KW-0732">Signal</keyword>
<evidence type="ECO:0000313" key="7">
    <source>
        <dbReference type="EMBL" id="MBI5170749.1"/>
    </source>
</evidence>
<comment type="caution">
    <text evidence="7">The sequence shown here is derived from an EMBL/GenBank/DDBJ whole genome shotgun (WGS) entry which is preliminary data.</text>
</comment>
<dbReference type="Gene3D" id="2.60.40.10">
    <property type="entry name" value="Immunoglobulins"/>
    <property type="match status" value="1"/>
</dbReference>
<keyword evidence="2" id="KW-0964">Secreted</keyword>
<evidence type="ECO:0000256" key="2">
    <source>
        <dbReference type="ARBA" id="ARBA00022525"/>
    </source>
</evidence>
<dbReference type="InterPro" id="IPR025965">
    <property type="entry name" value="FlgD/Vpr_Ig-like"/>
</dbReference>
<dbReference type="InterPro" id="IPR033764">
    <property type="entry name" value="Sdr_B"/>
</dbReference>
<evidence type="ECO:0000313" key="8">
    <source>
        <dbReference type="Proteomes" id="UP000696931"/>
    </source>
</evidence>
<dbReference type="Pfam" id="PF13860">
    <property type="entry name" value="FlgD_ig"/>
    <property type="match status" value="1"/>
</dbReference>
<dbReference type="NCBIfam" id="TIGR04183">
    <property type="entry name" value="Por_Secre_tail"/>
    <property type="match status" value="1"/>
</dbReference>
<dbReference type="Gene3D" id="2.60.120.200">
    <property type="match status" value="1"/>
</dbReference>
<protein>
    <submittedName>
        <fullName evidence="7">T9SS type A sorting domain-containing protein</fullName>
    </submittedName>
</protein>
<dbReference type="InterPro" id="IPR013320">
    <property type="entry name" value="ConA-like_dom_sf"/>
</dbReference>
<feature type="domain" description="LamG-like jellyroll fold" evidence="6">
    <location>
        <begin position="639"/>
        <end position="785"/>
    </location>
</feature>
<proteinExistence type="predicted"/>
<gene>
    <name evidence="7" type="ORF">HZA61_14770</name>
</gene>
<keyword evidence="4" id="KW-1015">Disulfide bond</keyword>
<dbReference type="EMBL" id="JACRIW010000108">
    <property type="protein sequence ID" value="MBI5170749.1"/>
    <property type="molecule type" value="Genomic_DNA"/>
</dbReference>
<dbReference type="Proteomes" id="UP000696931">
    <property type="component" value="Unassembled WGS sequence"/>
</dbReference>
<evidence type="ECO:0000259" key="6">
    <source>
        <dbReference type="SMART" id="SM00560"/>
    </source>
</evidence>
<evidence type="ECO:0000256" key="4">
    <source>
        <dbReference type="ARBA" id="ARBA00023157"/>
    </source>
</evidence>
<dbReference type="InterPro" id="IPR013783">
    <property type="entry name" value="Ig-like_fold"/>
</dbReference>
<dbReference type="SMART" id="SM00560">
    <property type="entry name" value="LamGL"/>
    <property type="match status" value="1"/>
</dbReference>
<evidence type="ECO:0000256" key="5">
    <source>
        <dbReference type="SAM" id="SignalP"/>
    </source>
</evidence>
<dbReference type="SUPFAM" id="SSF49899">
    <property type="entry name" value="Concanavalin A-like lectins/glucanases"/>
    <property type="match status" value="1"/>
</dbReference>
<feature type="signal peptide" evidence="5">
    <location>
        <begin position="1"/>
        <end position="30"/>
    </location>
</feature>
<name>A0A933SE61_UNCEI</name>
<dbReference type="Pfam" id="PF17210">
    <property type="entry name" value="SdrD_B"/>
    <property type="match status" value="1"/>
</dbReference>
<organism evidence="7 8">
    <name type="scientific">Eiseniibacteriota bacterium</name>
    <dbReference type="NCBI Taxonomy" id="2212470"/>
    <lineage>
        <taxon>Bacteria</taxon>
        <taxon>Candidatus Eiseniibacteriota</taxon>
    </lineage>
</organism>
<sequence>MLGRARPLLATVFAVSFAVLSSLSPAKAGAATFSAADSCTDCIAVPDPCCSALPNYQFPNAPVFSPNILVATRQAIFNPWVVTIYDMASPLPPGPEDVNWAAITRYNGPGVGWTVDSLGTVFGLTLDEYGNIFVCHTAIYGGDAVGQVFGGGPGAVYRIDGVTGKITTFVKLPNFPDTSQPTGEDLPGLGNITYDCAHKQFFVTNMENGKIYRIKPTGVNGPTGTVVQVFDPMTPDAPSPGWAPLCERLWAVQIHGNRVFYSVWAEDGSNTSALSNTIRSVGLDGAGAILPLTDKLELVMPDNLGLGSQAFYGANPVSDISFNAAGDMLLAERSMGGPTYSGAHLSRLLEYRCTEFCWRRTNAFDVGDCCARTNSAGGCDYDRMPYTGSSQALGRTWASGDALHLSGSYPDIIYGLQGFRPNGGNITTSILIDSDGDTLGMDKVFQGDVEKPGCPPPTVGKLCGTKWSDLDHDGVHDGNESGVGGWTITLSGPGGPYTVTTGPDGSWCVDDLPPGTYTVTEGMLPNWVPTFPPGGSHTTTLAVGQTIGGLDFGNYACTGGGPCASIPKGMSAWWTFDEPAGTTGALDLVHADGARNALQLSGATIVPDGAVGGALAFATAADHATIPAASASGLDIGMRSFSFDAWLRLDGAVAGARTIAEKRSGAGGGAGGAGGMLGWALYVEGGHLMLEVGGGGAPVVCAGPPVSVDTWTHFAVTFDRATGAGAWYIDGSSQPAYAFTLPALDATNNAEVSFGQASASFGGGRALIGVLDEVEFFPNTAMSAATVQSVWAAGPRGKCRDLLRLPAVTTICKDDTTVTVCFSVTNTSGGPKSYHWSVAGLPVGPGCTVAGPVSFTPSSGSFTVPAVSSGVPVCITIKRPAGLTAQNATSCFSLTLLNDSTGVCQTRTSSIRADNTCWCVKANTSGVVNVAARVLPPGIAGTPIVIGTGFPCDPLGRVLQLRAYAKFTDANGDPEAARISINGLPPGEPVLADVVPGGTGGEQATTFFVAWRGEHDLALACDLVIEADTDGDGMFEEMCSVPMRSVWDGDQVAAVTPGTGGGALVAQLRATPNPSFGPARVSFTLPAPGQVTLGVYDVNGRLVRTLQRGTMSAGAHALDWDGRDPSGAHVPAGVYFVRLELPGQSLRSKLVKLR</sequence>
<dbReference type="AlphaFoldDB" id="A0A933SE61"/>
<dbReference type="Gene3D" id="2.60.40.4070">
    <property type="match status" value="1"/>
</dbReference>
<dbReference type="SUPFAM" id="SSF75011">
    <property type="entry name" value="3-carboxy-cis,cis-mucoante lactonizing enzyme"/>
    <property type="match status" value="1"/>
</dbReference>
<evidence type="ECO:0000256" key="3">
    <source>
        <dbReference type="ARBA" id="ARBA00022729"/>
    </source>
</evidence>
<feature type="chain" id="PRO_5037021241" evidence="5">
    <location>
        <begin position="31"/>
        <end position="1154"/>
    </location>
</feature>
<comment type="subcellular location">
    <subcellularLocation>
        <location evidence="1">Secreted</location>
    </subcellularLocation>
</comment>
<dbReference type="GO" id="GO:0005576">
    <property type="term" value="C:extracellular region"/>
    <property type="evidence" value="ECO:0007669"/>
    <property type="project" value="UniProtKB-SubCell"/>
</dbReference>
<evidence type="ECO:0000256" key="1">
    <source>
        <dbReference type="ARBA" id="ARBA00004613"/>
    </source>
</evidence>
<dbReference type="Pfam" id="PF13385">
    <property type="entry name" value="Laminin_G_3"/>
    <property type="match status" value="1"/>
</dbReference>
<dbReference type="SUPFAM" id="SSF117074">
    <property type="entry name" value="Hypothetical protein PA1324"/>
    <property type="match status" value="1"/>
</dbReference>
<accession>A0A933SE61</accession>